<evidence type="ECO:0000256" key="3">
    <source>
        <dbReference type="ARBA" id="ARBA00022490"/>
    </source>
</evidence>
<reference evidence="8" key="1">
    <citation type="submission" date="2020-05" db="EMBL/GenBank/DDBJ databases">
        <title>Phylogenomic resolution of chytrid fungi.</title>
        <authorList>
            <person name="Stajich J.E."/>
            <person name="Amses K."/>
            <person name="Simmons R."/>
            <person name="Seto K."/>
            <person name="Myers J."/>
            <person name="Bonds A."/>
            <person name="Quandt C.A."/>
            <person name="Barry K."/>
            <person name="Liu P."/>
            <person name="Grigoriev I."/>
            <person name="Longcore J.E."/>
            <person name="James T.Y."/>
        </authorList>
    </citation>
    <scope>NUCLEOTIDE SEQUENCE</scope>
    <source>
        <strain evidence="8">JEL0476</strain>
    </source>
</reference>
<comment type="catalytic activity">
    <reaction evidence="7">
        <text>[protein]-L-isoaspartate + S-adenosyl-L-methionine = [protein]-L-isoaspartate alpha-methyl ester + S-adenosyl-L-homocysteine</text>
        <dbReference type="Rhea" id="RHEA:12705"/>
        <dbReference type="Rhea" id="RHEA-COMP:12143"/>
        <dbReference type="Rhea" id="RHEA-COMP:12144"/>
        <dbReference type="ChEBI" id="CHEBI:57856"/>
        <dbReference type="ChEBI" id="CHEBI:59789"/>
        <dbReference type="ChEBI" id="CHEBI:90596"/>
        <dbReference type="ChEBI" id="CHEBI:90598"/>
        <dbReference type="EC" id="2.1.1.77"/>
    </reaction>
</comment>
<name>A0AAD5U466_9FUNG</name>
<evidence type="ECO:0000256" key="6">
    <source>
        <dbReference type="ARBA" id="ARBA00022691"/>
    </source>
</evidence>
<sequence>MPLTSDQPEPTSQKELVQKLLDDKRLNLTSSVAQIMEKVDRKNFVDPSNTYGPYEYRAPSIGYGATISAPYIHADALVHFEQHLKPGMKVLDVGSGSGYLVACFAEWLGPTSTIVGIDHIEHLVEQSKENIKKGNANLLNGNNVKLVVGDGRKGWKQEGPYDAIHVGAGASMLHNDLIEQLNSPGVLILPVILEDKSQVLKKIEKNSQQQITETVLRNVKFIPLTSKEEQLKN</sequence>
<dbReference type="PANTHER" id="PTHR11579">
    <property type="entry name" value="PROTEIN-L-ISOASPARTATE O-METHYLTRANSFERASE"/>
    <property type="match status" value="1"/>
</dbReference>
<dbReference type="PANTHER" id="PTHR11579:SF0">
    <property type="entry name" value="PROTEIN-L-ISOASPARTATE(D-ASPARTATE) O-METHYLTRANSFERASE"/>
    <property type="match status" value="1"/>
</dbReference>
<organism evidence="8 9">
    <name type="scientific">Clydaea vesicula</name>
    <dbReference type="NCBI Taxonomy" id="447962"/>
    <lineage>
        <taxon>Eukaryota</taxon>
        <taxon>Fungi</taxon>
        <taxon>Fungi incertae sedis</taxon>
        <taxon>Chytridiomycota</taxon>
        <taxon>Chytridiomycota incertae sedis</taxon>
        <taxon>Chytridiomycetes</taxon>
        <taxon>Lobulomycetales</taxon>
        <taxon>Lobulomycetaceae</taxon>
        <taxon>Clydaea</taxon>
    </lineage>
</organism>
<gene>
    <name evidence="8" type="ORF">HK099_000746</name>
</gene>
<dbReference type="EC" id="2.1.1.77" evidence="7"/>
<dbReference type="PROSITE" id="PS01279">
    <property type="entry name" value="PCMT"/>
    <property type="match status" value="1"/>
</dbReference>
<proteinExistence type="inferred from homology"/>
<evidence type="ECO:0000256" key="2">
    <source>
        <dbReference type="ARBA" id="ARBA00005369"/>
    </source>
</evidence>
<comment type="caution">
    <text evidence="8">The sequence shown here is derived from an EMBL/GenBank/DDBJ whole genome shotgun (WGS) entry which is preliminary data.</text>
</comment>
<dbReference type="Gene3D" id="3.40.50.150">
    <property type="entry name" value="Vaccinia Virus protein VP39"/>
    <property type="match status" value="1"/>
</dbReference>
<dbReference type="GO" id="GO:0032259">
    <property type="term" value="P:methylation"/>
    <property type="evidence" value="ECO:0007669"/>
    <property type="project" value="UniProtKB-KW"/>
</dbReference>
<keyword evidence="6 7" id="KW-0949">S-adenosyl-L-methionine</keyword>
<dbReference type="Pfam" id="PF01135">
    <property type="entry name" value="PCMT"/>
    <property type="match status" value="1"/>
</dbReference>
<evidence type="ECO:0000313" key="9">
    <source>
        <dbReference type="Proteomes" id="UP001211065"/>
    </source>
</evidence>
<evidence type="ECO:0000256" key="1">
    <source>
        <dbReference type="ARBA" id="ARBA00004496"/>
    </source>
</evidence>
<keyword evidence="9" id="KW-1185">Reference proteome</keyword>
<evidence type="ECO:0000256" key="5">
    <source>
        <dbReference type="ARBA" id="ARBA00022679"/>
    </source>
</evidence>
<dbReference type="InterPro" id="IPR029063">
    <property type="entry name" value="SAM-dependent_MTases_sf"/>
</dbReference>
<dbReference type="Proteomes" id="UP001211065">
    <property type="component" value="Unassembled WGS sequence"/>
</dbReference>
<dbReference type="EMBL" id="JADGJW010000119">
    <property type="protein sequence ID" value="KAJ3223726.1"/>
    <property type="molecule type" value="Genomic_DNA"/>
</dbReference>
<keyword evidence="3" id="KW-0963">Cytoplasm</keyword>
<keyword evidence="4 7" id="KW-0489">Methyltransferase</keyword>
<dbReference type="AlphaFoldDB" id="A0AAD5U466"/>
<protein>
    <recommendedName>
        <fullName evidence="7">Protein-L-isoaspartate O-methyltransferase</fullName>
        <ecNumber evidence="7">2.1.1.77</ecNumber>
    </recommendedName>
</protein>
<dbReference type="GO" id="GO:0005737">
    <property type="term" value="C:cytoplasm"/>
    <property type="evidence" value="ECO:0007669"/>
    <property type="project" value="UniProtKB-SubCell"/>
</dbReference>
<keyword evidence="5 7" id="KW-0808">Transferase</keyword>
<dbReference type="CDD" id="cd02440">
    <property type="entry name" value="AdoMet_MTases"/>
    <property type="match status" value="1"/>
</dbReference>
<dbReference type="InterPro" id="IPR000682">
    <property type="entry name" value="PCMT"/>
</dbReference>
<comment type="similarity">
    <text evidence="2 7">Belongs to the methyltransferase superfamily. L-isoaspartyl/D-aspartyl protein methyltransferase family.</text>
</comment>
<evidence type="ECO:0000313" key="8">
    <source>
        <dbReference type="EMBL" id="KAJ3223726.1"/>
    </source>
</evidence>
<dbReference type="GO" id="GO:0004719">
    <property type="term" value="F:protein-L-isoaspartate (D-aspartate) O-methyltransferase activity"/>
    <property type="evidence" value="ECO:0007669"/>
    <property type="project" value="UniProtKB-UniRule"/>
</dbReference>
<accession>A0AAD5U466</accession>
<evidence type="ECO:0000256" key="7">
    <source>
        <dbReference type="RuleBase" id="RU003802"/>
    </source>
</evidence>
<dbReference type="NCBIfam" id="TIGR00080">
    <property type="entry name" value="pimt"/>
    <property type="match status" value="1"/>
</dbReference>
<dbReference type="SUPFAM" id="SSF53335">
    <property type="entry name" value="S-adenosyl-L-methionine-dependent methyltransferases"/>
    <property type="match status" value="1"/>
</dbReference>
<evidence type="ECO:0000256" key="4">
    <source>
        <dbReference type="ARBA" id="ARBA00022603"/>
    </source>
</evidence>
<comment type="subcellular location">
    <subcellularLocation>
        <location evidence="1">Cytoplasm</location>
    </subcellularLocation>
</comment>